<reference evidence="2" key="1">
    <citation type="submission" date="2023-06" db="EMBL/GenBank/DDBJ databases">
        <title>Survivors Of The Sea: Transcriptome response of Skeletonema marinoi to long-term dormancy.</title>
        <authorList>
            <person name="Pinder M.I.M."/>
            <person name="Kourtchenko O."/>
            <person name="Robertson E.K."/>
            <person name="Larsson T."/>
            <person name="Maumus F."/>
            <person name="Osuna-Cruz C.M."/>
            <person name="Vancaester E."/>
            <person name="Stenow R."/>
            <person name="Vandepoele K."/>
            <person name="Ploug H."/>
            <person name="Bruchert V."/>
            <person name="Godhe A."/>
            <person name="Topel M."/>
        </authorList>
    </citation>
    <scope>NUCLEOTIDE SEQUENCE</scope>
    <source>
        <strain evidence="2">R05AC</strain>
    </source>
</reference>
<evidence type="ECO:0000256" key="1">
    <source>
        <dbReference type="SAM" id="Phobius"/>
    </source>
</evidence>
<keyword evidence="3" id="KW-1185">Reference proteome</keyword>
<feature type="transmembrane region" description="Helical" evidence="1">
    <location>
        <begin position="55"/>
        <end position="80"/>
    </location>
</feature>
<comment type="caution">
    <text evidence="2">The sequence shown here is derived from an EMBL/GenBank/DDBJ whole genome shotgun (WGS) entry which is preliminary data.</text>
</comment>
<dbReference type="AlphaFoldDB" id="A0AAD8Y9S2"/>
<dbReference type="Proteomes" id="UP001224775">
    <property type="component" value="Unassembled WGS sequence"/>
</dbReference>
<feature type="transmembrane region" description="Helical" evidence="1">
    <location>
        <begin position="629"/>
        <end position="649"/>
    </location>
</feature>
<keyword evidence="1" id="KW-0812">Transmembrane</keyword>
<feature type="transmembrane region" description="Helical" evidence="1">
    <location>
        <begin position="92"/>
        <end position="115"/>
    </location>
</feature>
<gene>
    <name evidence="2" type="ORF">QTG54_006722</name>
</gene>
<protein>
    <submittedName>
        <fullName evidence="2">Uncharacterized protein</fullName>
    </submittedName>
</protein>
<organism evidence="2 3">
    <name type="scientific">Skeletonema marinoi</name>
    <dbReference type="NCBI Taxonomy" id="267567"/>
    <lineage>
        <taxon>Eukaryota</taxon>
        <taxon>Sar</taxon>
        <taxon>Stramenopiles</taxon>
        <taxon>Ochrophyta</taxon>
        <taxon>Bacillariophyta</taxon>
        <taxon>Coscinodiscophyceae</taxon>
        <taxon>Thalassiosirophycidae</taxon>
        <taxon>Thalassiosirales</taxon>
        <taxon>Skeletonemataceae</taxon>
        <taxon>Skeletonema</taxon>
        <taxon>Skeletonema marinoi-dohrnii complex</taxon>
    </lineage>
</organism>
<evidence type="ECO:0000313" key="3">
    <source>
        <dbReference type="Proteomes" id="UP001224775"/>
    </source>
</evidence>
<keyword evidence="1" id="KW-1133">Transmembrane helix</keyword>
<feature type="transmembrane region" description="Helical" evidence="1">
    <location>
        <begin position="300"/>
        <end position="316"/>
    </location>
</feature>
<sequence length="796" mass="87919">MVIHLLSSVTKFLTIKMMPSLRGGGISPSLDEYHPIRILSAADGQMIVEEGTTSLSFRICVGIILSLLTCVQLLVAVYFIRNRTNSLLLLSQPIPLTLTVFASSVATLSAYLFAFPENDIACASRQPIIFTSLSLIGTLLSTRAWRIGSILAPAADFASSAGGGEISYRGNNNSSRSKLTIERAHTVAMSILTSLSTLSIACGKSRRITLGGGGKGIRRQIDTTQLLFVTVILMMPQLTLQILNVAIPMMRATSTKRPIVPFVIGVVLTAIPFFLALLLNTSEGSSWQIFQEYEMIKSSVLIALTVLVVTIPSMLMPPTEVEIPNLTAFLQTASLLGLALPLFYQIAFVKSISIRTKSFDNSKDVLLRRNSSDSASSQMNDDAVKISAAEEAMTMAKMLGHMGSLDASVDAFHKTLSFFKLQGKYSIQDGFTRKEIQSFSAKSLEVVVTALVTMAKTIDTHSPRELCTKPVLDALSIYDSAPVRRHLKDRSFVFPVLSYICVGVQGGKILEFPEGQDQADYLLGVANTFVSETEYQCFHHCRALALKAASLAQQLKFDKAVEVINGMNRIYDPVKHSRIIAEEYGSDHCCNAMALSALWLKHLGREQEAVIMCDDVIERCLPEIDERNMLGRILLLIPSIAVLLAYGQLERTVELFTQFVIEPVKRFGQNWSSPAKPVIRPMSLLLKICSQSEVFITELDDDIEWLLNDEEKMPDLVDTIYTSKAQWSPYDLYAEICLRIAKKLEKDDPRRALLMTEGLRLSHLADSKLKNESGDVVHPIAFSIHNAVMSELEELV</sequence>
<accession>A0AAD8Y9S2</accession>
<feature type="transmembrane region" description="Helical" evidence="1">
    <location>
        <begin position="224"/>
        <end position="247"/>
    </location>
</feature>
<dbReference type="EMBL" id="JATAAI010000011">
    <property type="protein sequence ID" value="KAK1742157.1"/>
    <property type="molecule type" value="Genomic_DNA"/>
</dbReference>
<feature type="transmembrane region" description="Helical" evidence="1">
    <location>
        <begin position="259"/>
        <end position="279"/>
    </location>
</feature>
<evidence type="ECO:0000313" key="2">
    <source>
        <dbReference type="EMBL" id="KAK1742157.1"/>
    </source>
</evidence>
<keyword evidence="1" id="KW-0472">Membrane</keyword>
<proteinExistence type="predicted"/>
<feature type="transmembrane region" description="Helical" evidence="1">
    <location>
        <begin position="328"/>
        <end position="349"/>
    </location>
</feature>
<name>A0AAD8Y9S2_9STRA</name>